<organism evidence="1 2">
    <name type="scientific">Lyngbya aestuarii BL J</name>
    <dbReference type="NCBI Taxonomy" id="1348334"/>
    <lineage>
        <taxon>Bacteria</taxon>
        <taxon>Bacillati</taxon>
        <taxon>Cyanobacteriota</taxon>
        <taxon>Cyanophyceae</taxon>
        <taxon>Oscillatoriophycideae</taxon>
        <taxon>Oscillatoriales</taxon>
        <taxon>Microcoleaceae</taxon>
        <taxon>Lyngbya</taxon>
    </lineage>
</organism>
<reference evidence="1 2" key="1">
    <citation type="journal article" date="2013" name="Front. Microbiol.">
        <title>Comparative genomic analyses of the cyanobacterium, Lyngbya aestuarii BL J, a powerful hydrogen producer.</title>
        <authorList>
            <person name="Kothari A."/>
            <person name="Vaughn M."/>
            <person name="Garcia-Pichel F."/>
        </authorList>
    </citation>
    <scope>NUCLEOTIDE SEQUENCE [LARGE SCALE GENOMIC DNA]</scope>
    <source>
        <strain evidence="1 2">BL J</strain>
    </source>
</reference>
<protein>
    <submittedName>
        <fullName evidence="1">Uncharacterized protein</fullName>
    </submittedName>
</protein>
<comment type="caution">
    <text evidence="1">The sequence shown here is derived from an EMBL/GenBank/DDBJ whole genome shotgun (WGS) entry which is preliminary data.</text>
</comment>
<proteinExistence type="predicted"/>
<evidence type="ECO:0000313" key="2">
    <source>
        <dbReference type="Proteomes" id="UP000017127"/>
    </source>
</evidence>
<dbReference type="EMBL" id="AUZM01000010">
    <property type="protein sequence ID" value="ERT08461.1"/>
    <property type="molecule type" value="Genomic_DNA"/>
</dbReference>
<evidence type="ECO:0000313" key="1">
    <source>
        <dbReference type="EMBL" id="ERT08461.1"/>
    </source>
</evidence>
<gene>
    <name evidence="1" type="ORF">M595_1532</name>
</gene>
<sequence>MGRGTSIFSLTLKYILNQCLQGILRVSFDPIKGELKYF</sequence>
<accession>U7QPY6</accession>
<name>U7QPY6_9CYAN</name>
<dbReference type="AlphaFoldDB" id="U7QPY6"/>
<keyword evidence="2" id="KW-1185">Reference proteome</keyword>
<dbReference type="Proteomes" id="UP000017127">
    <property type="component" value="Unassembled WGS sequence"/>
</dbReference>